<evidence type="ECO:0000313" key="1">
    <source>
        <dbReference type="EMBL" id="GAX48814.1"/>
    </source>
</evidence>
<dbReference type="EMBL" id="BDQI01000001">
    <property type="protein sequence ID" value="GAX48814.1"/>
    <property type="molecule type" value="Genomic_DNA"/>
</dbReference>
<organism evidence="1 2">
    <name type="scientific">Streptomyces olivochromogenes</name>
    <dbReference type="NCBI Taxonomy" id="1963"/>
    <lineage>
        <taxon>Bacteria</taxon>
        <taxon>Bacillati</taxon>
        <taxon>Actinomycetota</taxon>
        <taxon>Actinomycetes</taxon>
        <taxon>Kitasatosporales</taxon>
        <taxon>Streptomycetaceae</taxon>
        <taxon>Streptomyces</taxon>
    </lineage>
</organism>
<keyword evidence="2" id="KW-1185">Reference proteome</keyword>
<sequence>MTLAPLRLDDLSWADLVDAVRSRIPAESAGRWTLHAPVDPGMTLLDLQAYLLEQQIYRLDQVPDAVVHAVLRLLGVPGPAPATAAVTVLQVVPEEPGARLRIREGASFGREPGRGTDFHLEGGLDVLPVRVTGLSVRDASGERDRTADLAAGRPVPLAGAPGRPARVRVRLSVSGDGFPDGGTLALLVTVEEPAGPWTGSPAPEGWSARAVPDVPPPARLHWSYGPVGDVRALPAGAVVDGTGGLRRSGLVRLTLPATAGGTERELLLDTPAATFAAPPRLLGLAPNTVPAHHARRVRLEEGPDGPVARRLVDRPRLPGLVVALPEDAAGRLIDVGRFTLWESDDAGKARAHDWAAVPDLAFSGPLDRVFTVDRAFGALRFGDGLTGRIPRVCRTGSATVLWAEYRLGGGPAGNGGADPAVRAALPAALLAFPALAGFAGPRPVAGAPSPPGDWVFTGVPEDTEPPGAPCTARALVPSAGGAEPESPAATRRRAAVALGVVTRAVTAADHEELALSTPGVAVARAHALVGVHPAHPGRRVPGAVTTLVVPRVPRAPGDVAAPDAVPLPVPDPGALSAVRARLEAARLLGAGVFVAPPRYRPVRVRVTLAADTARRHLLDTALRRHLDPLVGGDGTGWPFGGVLRPSALQRTVERALEAAGDRTPVRAVAVALDEGPYESCGDVPLRPGELPGPVEVLVCATPPSGPVPREVRA</sequence>
<accession>A0A250V408</accession>
<dbReference type="AlphaFoldDB" id="A0A250V408"/>
<name>A0A250V408_STROL</name>
<proteinExistence type="predicted"/>
<comment type="caution">
    <text evidence="1">The sequence shown here is derived from an EMBL/GenBank/DDBJ whole genome shotgun (WGS) entry which is preliminary data.</text>
</comment>
<protein>
    <submittedName>
        <fullName evidence="1">Putative baseplate assembly protein</fullName>
    </submittedName>
</protein>
<evidence type="ECO:0000313" key="2">
    <source>
        <dbReference type="Proteomes" id="UP000217446"/>
    </source>
</evidence>
<gene>
    <name evidence="1" type="ORF">SO3561_00296</name>
</gene>
<dbReference type="Proteomes" id="UP000217446">
    <property type="component" value="Unassembled WGS sequence"/>
</dbReference>
<reference evidence="2" key="1">
    <citation type="submission" date="2017-05" db="EMBL/GenBank/DDBJ databases">
        <title>Streptomyces olivochromogenes NBRC 3561 whole genome shotgun sequence.</title>
        <authorList>
            <person name="Dohra H."/>
            <person name="Kodani S."/>
        </authorList>
    </citation>
    <scope>NUCLEOTIDE SEQUENCE [LARGE SCALE GENOMIC DNA]</scope>
    <source>
        <strain evidence="2">NBRC 3561</strain>
    </source>
</reference>
<dbReference type="RefSeq" id="WP_067361847.1">
    <property type="nucleotide sequence ID" value="NZ_BDQI01000001.1"/>
</dbReference>
<dbReference type="STRING" id="1963.AQJ27_04495"/>